<dbReference type="SUPFAM" id="SSF53335">
    <property type="entry name" value="S-adenosyl-L-methionine-dependent methyltransferases"/>
    <property type="match status" value="1"/>
</dbReference>
<dbReference type="InterPro" id="IPR013216">
    <property type="entry name" value="Methyltransf_11"/>
</dbReference>
<dbReference type="Gene3D" id="3.40.50.150">
    <property type="entry name" value="Vaccinia Virus protein VP39"/>
    <property type="match status" value="1"/>
</dbReference>
<dbReference type="Proteomes" id="UP000824048">
    <property type="component" value="Unassembled WGS sequence"/>
</dbReference>
<evidence type="ECO:0000313" key="3">
    <source>
        <dbReference type="Proteomes" id="UP000824048"/>
    </source>
</evidence>
<reference evidence="2" key="2">
    <citation type="submission" date="2021-04" db="EMBL/GenBank/DDBJ databases">
        <authorList>
            <person name="Gilroy R."/>
        </authorList>
    </citation>
    <scope>NUCLEOTIDE SEQUENCE</scope>
    <source>
        <strain evidence="2">ChiSxjej1B13-11774</strain>
    </source>
</reference>
<feature type="domain" description="Methyltransferase type 11" evidence="1">
    <location>
        <begin position="60"/>
        <end position="111"/>
    </location>
</feature>
<dbReference type="GO" id="GO:0032259">
    <property type="term" value="P:methylation"/>
    <property type="evidence" value="ECO:0007669"/>
    <property type="project" value="UniProtKB-KW"/>
</dbReference>
<keyword evidence="2" id="KW-0489">Methyltransferase</keyword>
<gene>
    <name evidence="2" type="ORF">H9811_10640</name>
</gene>
<comment type="caution">
    <text evidence="2">The sequence shown here is derived from an EMBL/GenBank/DDBJ whole genome shotgun (WGS) entry which is preliminary data.</text>
</comment>
<reference evidence="2" key="1">
    <citation type="journal article" date="2021" name="PeerJ">
        <title>Extensive microbial diversity within the chicken gut microbiome revealed by metagenomics and culture.</title>
        <authorList>
            <person name="Gilroy R."/>
            <person name="Ravi A."/>
            <person name="Getino M."/>
            <person name="Pursley I."/>
            <person name="Horton D.L."/>
            <person name="Alikhan N.F."/>
            <person name="Baker D."/>
            <person name="Gharbi K."/>
            <person name="Hall N."/>
            <person name="Watson M."/>
            <person name="Adriaenssens E.M."/>
            <person name="Foster-Nyarko E."/>
            <person name="Jarju S."/>
            <person name="Secka A."/>
            <person name="Antonio M."/>
            <person name="Oren A."/>
            <person name="Chaudhuri R.R."/>
            <person name="La Ragione R."/>
            <person name="Hildebrand F."/>
            <person name="Pallen M.J."/>
        </authorList>
    </citation>
    <scope>NUCLEOTIDE SEQUENCE</scope>
    <source>
        <strain evidence="2">ChiSxjej1B13-11774</strain>
    </source>
</reference>
<sequence>MELTWRKRLWKLGDTLFHKMTFAEAATFNVLRLYAGDIPAVPLYENQGFIGLSIKQADWNTIKHDITRPYPLKDNSVDFYQAEDVLEHIPYEALPAVLAEVYRILKPGARMRISVPDYRCDVYANRCQRDSAGNIVFDPDGGGWYRDGKLGGGAHLWFPLWENVKALTDQSPFAKVEFYHYYDENGNSVTRPIDYTLGYVDRTPDHDKRVQDPYRALSIVVDLIK</sequence>
<evidence type="ECO:0000259" key="1">
    <source>
        <dbReference type="Pfam" id="PF08241"/>
    </source>
</evidence>
<protein>
    <submittedName>
        <fullName evidence="2">Methyltransferase domain-containing protein</fullName>
    </submittedName>
</protein>
<dbReference type="EMBL" id="DXBP01000064">
    <property type="protein sequence ID" value="HIZ43001.1"/>
    <property type="molecule type" value="Genomic_DNA"/>
</dbReference>
<name>A0A9D2ETM4_9FIRM</name>
<evidence type="ECO:0000313" key="2">
    <source>
        <dbReference type="EMBL" id="HIZ43001.1"/>
    </source>
</evidence>
<organism evidence="2 3">
    <name type="scientific">Candidatus Gemmiger excrementigallinarum</name>
    <dbReference type="NCBI Taxonomy" id="2838609"/>
    <lineage>
        <taxon>Bacteria</taxon>
        <taxon>Bacillati</taxon>
        <taxon>Bacillota</taxon>
        <taxon>Clostridia</taxon>
        <taxon>Eubacteriales</taxon>
        <taxon>Gemmiger</taxon>
    </lineage>
</organism>
<dbReference type="InterPro" id="IPR029063">
    <property type="entry name" value="SAM-dependent_MTases_sf"/>
</dbReference>
<dbReference type="AlphaFoldDB" id="A0A9D2ETM4"/>
<proteinExistence type="predicted"/>
<dbReference type="GO" id="GO:0008757">
    <property type="term" value="F:S-adenosylmethionine-dependent methyltransferase activity"/>
    <property type="evidence" value="ECO:0007669"/>
    <property type="project" value="InterPro"/>
</dbReference>
<dbReference type="Pfam" id="PF08241">
    <property type="entry name" value="Methyltransf_11"/>
    <property type="match status" value="1"/>
</dbReference>
<keyword evidence="2" id="KW-0808">Transferase</keyword>
<accession>A0A9D2ETM4</accession>